<evidence type="ECO:0000256" key="1">
    <source>
        <dbReference type="SAM" id="MobiDB-lite"/>
    </source>
</evidence>
<feature type="region of interest" description="Disordered" evidence="1">
    <location>
        <begin position="1"/>
        <end position="26"/>
    </location>
</feature>
<dbReference type="EMBL" id="CATNWA010016049">
    <property type="protein sequence ID" value="CAI9589346.1"/>
    <property type="molecule type" value="Genomic_DNA"/>
</dbReference>
<dbReference type="PANTHER" id="PTHR35081:SF1">
    <property type="entry name" value="COILED-COIL DOMAIN-CONTAINING PROTEIN 105"/>
    <property type="match status" value="1"/>
</dbReference>
<dbReference type="Proteomes" id="UP001162483">
    <property type="component" value="Unassembled WGS sequence"/>
</dbReference>
<reference evidence="2" key="1">
    <citation type="submission" date="2023-05" db="EMBL/GenBank/DDBJ databases">
        <authorList>
            <person name="Stuckert A."/>
        </authorList>
    </citation>
    <scope>NUCLEOTIDE SEQUENCE</scope>
</reference>
<name>A0ABN9EWZ1_9NEOB</name>
<dbReference type="InterPro" id="IPR038949">
    <property type="entry name" value="TEKTL1"/>
</dbReference>
<comment type="caution">
    <text evidence="2">The sequence shown here is derived from an EMBL/GenBank/DDBJ whole genome shotgun (WGS) entry which is preliminary data.</text>
</comment>
<proteinExistence type="predicted"/>
<feature type="compositionally biased region" description="Basic and acidic residues" evidence="1">
    <location>
        <begin position="146"/>
        <end position="161"/>
    </location>
</feature>
<feature type="non-terminal residue" evidence="2">
    <location>
        <position position="161"/>
    </location>
</feature>
<organism evidence="2 3">
    <name type="scientific">Staurois parvus</name>
    <dbReference type="NCBI Taxonomy" id="386267"/>
    <lineage>
        <taxon>Eukaryota</taxon>
        <taxon>Metazoa</taxon>
        <taxon>Chordata</taxon>
        <taxon>Craniata</taxon>
        <taxon>Vertebrata</taxon>
        <taxon>Euteleostomi</taxon>
        <taxon>Amphibia</taxon>
        <taxon>Batrachia</taxon>
        <taxon>Anura</taxon>
        <taxon>Neobatrachia</taxon>
        <taxon>Ranoidea</taxon>
        <taxon>Ranidae</taxon>
        <taxon>Staurois</taxon>
    </lineage>
</organism>
<protein>
    <submittedName>
        <fullName evidence="2">Uncharacterized protein</fullName>
    </submittedName>
</protein>
<evidence type="ECO:0000313" key="2">
    <source>
        <dbReference type="EMBL" id="CAI9589346.1"/>
    </source>
</evidence>
<keyword evidence="3" id="KW-1185">Reference proteome</keyword>
<feature type="region of interest" description="Disordered" evidence="1">
    <location>
        <begin position="136"/>
        <end position="161"/>
    </location>
</feature>
<dbReference type="PANTHER" id="PTHR35081">
    <property type="entry name" value="COILED-COIL DOMAIN-CONTAINING PROTEIN 105"/>
    <property type="match status" value="1"/>
</dbReference>
<feature type="non-terminal residue" evidence="2">
    <location>
        <position position="1"/>
    </location>
</feature>
<evidence type="ECO:0000313" key="3">
    <source>
        <dbReference type="Proteomes" id="UP001162483"/>
    </source>
</evidence>
<gene>
    <name evidence="2" type="ORF">SPARVUS_LOCUS10876932</name>
</gene>
<accession>A0ABN9EWZ1</accession>
<sequence>PNWQKPLDSTELKDSVTQGLRKKAEESSRIREDVTLALGDMRNMIQQQQRIYQEMEGSYQLQLGPESSLDLSVRERLDRPLVRILQRHPGTQLPESTLISQGSAFLEQSLSKTQDRIGSLRVTQMKLRDDQENKLWGSALTGPPPDCERRAPRGGERGCAC</sequence>